<dbReference type="Gene3D" id="1.10.287.370">
    <property type="match status" value="1"/>
</dbReference>
<comment type="caution">
    <text evidence="4">The sequence shown here is derived from an EMBL/GenBank/DDBJ whole genome shotgun (WGS) entry which is preliminary data.</text>
</comment>
<proteinExistence type="inferred from homology"/>
<dbReference type="Proteomes" id="UP001362899">
    <property type="component" value="Unassembled WGS sequence"/>
</dbReference>
<dbReference type="Pfam" id="PF01920">
    <property type="entry name" value="Prefoldin_2"/>
    <property type="match status" value="1"/>
</dbReference>
<dbReference type="GO" id="GO:0051087">
    <property type="term" value="F:protein-folding chaperone binding"/>
    <property type="evidence" value="ECO:0007669"/>
    <property type="project" value="TreeGrafter"/>
</dbReference>
<comment type="similarity">
    <text evidence="1">Belongs to the prefoldin subunit beta family.</text>
</comment>
<evidence type="ECO:0000256" key="2">
    <source>
        <dbReference type="ARBA" id="ARBA00023186"/>
    </source>
</evidence>
<dbReference type="CDD" id="cd23161">
    <property type="entry name" value="Prefoldin_6"/>
    <property type="match status" value="1"/>
</dbReference>
<dbReference type="GO" id="GO:0005737">
    <property type="term" value="C:cytoplasm"/>
    <property type="evidence" value="ECO:0007669"/>
    <property type="project" value="TreeGrafter"/>
</dbReference>
<dbReference type="GO" id="GO:0051131">
    <property type="term" value="P:chaperone-mediated protein complex assembly"/>
    <property type="evidence" value="ECO:0007669"/>
    <property type="project" value="TreeGrafter"/>
</dbReference>
<dbReference type="AlphaFoldDB" id="A0AAV5RI09"/>
<organism evidence="4 5">
    <name type="scientific">Starmerella bacillaris</name>
    <name type="common">Yeast</name>
    <name type="synonym">Candida zemplinina</name>
    <dbReference type="NCBI Taxonomy" id="1247836"/>
    <lineage>
        <taxon>Eukaryota</taxon>
        <taxon>Fungi</taxon>
        <taxon>Dikarya</taxon>
        <taxon>Ascomycota</taxon>
        <taxon>Saccharomycotina</taxon>
        <taxon>Dipodascomycetes</taxon>
        <taxon>Dipodascales</taxon>
        <taxon>Trichomonascaceae</taxon>
        <taxon>Starmerella</taxon>
    </lineage>
</organism>
<reference evidence="4 5" key="1">
    <citation type="journal article" date="2023" name="Elife">
        <title>Identification of key yeast species and microbe-microbe interactions impacting larval growth of Drosophila in the wild.</title>
        <authorList>
            <person name="Mure A."/>
            <person name="Sugiura Y."/>
            <person name="Maeda R."/>
            <person name="Honda K."/>
            <person name="Sakurai N."/>
            <person name="Takahashi Y."/>
            <person name="Watada M."/>
            <person name="Katoh T."/>
            <person name="Gotoh A."/>
            <person name="Gotoh Y."/>
            <person name="Taniguchi I."/>
            <person name="Nakamura K."/>
            <person name="Hayashi T."/>
            <person name="Katayama T."/>
            <person name="Uemura T."/>
            <person name="Hattori Y."/>
        </authorList>
    </citation>
    <scope>NUCLEOTIDE SEQUENCE [LARGE SCALE GENOMIC DNA]</scope>
    <source>
        <strain evidence="4 5">SB-73</strain>
    </source>
</reference>
<dbReference type="InterPro" id="IPR009053">
    <property type="entry name" value="Prefoldin"/>
</dbReference>
<dbReference type="InterPro" id="IPR002777">
    <property type="entry name" value="PFD_beta-like"/>
</dbReference>
<feature type="coiled-coil region" evidence="3">
    <location>
        <begin position="67"/>
        <end position="101"/>
    </location>
</feature>
<evidence type="ECO:0000313" key="5">
    <source>
        <dbReference type="Proteomes" id="UP001362899"/>
    </source>
</evidence>
<keyword evidence="3" id="KW-0175">Coiled coil</keyword>
<dbReference type="GO" id="GO:0006457">
    <property type="term" value="P:protein folding"/>
    <property type="evidence" value="ECO:0007669"/>
    <property type="project" value="InterPro"/>
</dbReference>
<dbReference type="GO" id="GO:0016272">
    <property type="term" value="C:prefoldin complex"/>
    <property type="evidence" value="ECO:0007669"/>
    <property type="project" value="InterPro"/>
</dbReference>
<dbReference type="PANTHER" id="PTHR21431">
    <property type="entry name" value="PREFOLDIN SUBUNIT 6"/>
    <property type="match status" value="1"/>
</dbReference>
<keyword evidence="2" id="KW-0143">Chaperone</keyword>
<accession>A0AAV5RI09</accession>
<evidence type="ECO:0000256" key="3">
    <source>
        <dbReference type="SAM" id="Coils"/>
    </source>
</evidence>
<dbReference type="PANTHER" id="PTHR21431:SF0">
    <property type="entry name" value="PREFOLDIN SUBUNIT 6"/>
    <property type="match status" value="1"/>
</dbReference>
<evidence type="ECO:0000256" key="1">
    <source>
        <dbReference type="ARBA" id="ARBA00008045"/>
    </source>
</evidence>
<protein>
    <submittedName>
        <fullName evidence="4">Tubulin-binding prefolding complex subunit</fullName>
    </submittedName>
</protein>
<dbReference type="EMBL" id="BTGC01000003">
    <property type="protein sequence ID" value="GMM50231.1"/>
    <property type="molecule type" value="Genomic_DNA"/>
</dbReference>
<dbReference type="GO" id="GO:0051082">
    <property type="term" value="F:unfolded protein binding"/>
    <property type="evidence" value="ECO:0007669"/>
    <property type="project" value="InterPro"/>
</dbReference>
<dbReference type="SUPFAM" id="SSF46579">
    <property type="entry name" value="Prefoldin"/>
    <property type="match status" value="1"/>
</dbReference>
<sequence length="111" mass="12825">MDVQTLQMDLQKAMVEHQQLELQFQESRIVKEEFDTLDDGAKIYKLVGPVLLPQDKVEAAVNVDKRLEFITTQKSQLADKIEKLQNDMHAKQMEMKEQQIRDAIDGNGPQK</sequence>
<name>A0AAV5RI09_STABA</name>
<keyword evidence="5" id="KW-1185">Reference proteome</keyword>
<gene>
    <name evidence="4" type="ORF">DASB73_011890</name>
</gene>
<evidence type="ECO:0000313" key="4">
    <source>
        <dbReference type="EMBL" id="GMM50231.1"/>
    </source>
</evidence>